<dbReference type="GO" id="GO:0046872">
    <property type="term" value="F:metal ion binding"/>
    <property type="evidence" value="ECO:0007669"/>
    <property type="project" value="UniProtKB-UniRule"/>
</dbReference>
<evidence type="ECO:0000256" key="1">
    <source>
        <dbReference type="ARBA" id="ARBA00001936"/>
    </source>
</evidence>
<dbReference type="PANTHER" id="PTHR12439">
    <property type="entry name" value="PLACENTAL PROTEIN 11-RELATED"/>
    <property type="match status" value="1"/>
</dbReference>
<dbReference type="PANTHER" id="PTHR12439:SF11">
    <property type="entry name" value="URIDYLATE-SPECIFIC ENDORIBONUCLEASE"/>
    <property type="match status" value="1"/>
</dbReference>
<evidence type="ECO:0000256" key="10">
    <source>
        <dbReference type="ARBA" id="ARBA00023239"/>
    </source>
</evidence>
<keyword evidence="10" id="KW-0456">Lyase</keyword>
<dbReference type="InterPro" id="IPR037227">
    <property type="entry name" value="EndoU-like"/>
</dbReference>
<dbReference type="Proteomes" id="UP000038040">
    <property type="component" value="Unplaced"/>
</dbReference>
<accession>A0A0N4UJU4</accession>
<evidence type="ECO:0000259" key="12">
    <source>
        <dbReference type="PROSITE" id="PS51959"/>
    </source>
</evidence>
<evidence type="ECO:0000256" key="6">
    <source>
        <dbReference type="ARBA" id="ARBA00022759"/>
    </source>
</evidence>
<dbReference type="Proteomes" id="UP000274756">
    <property type="component" value="Unassembled WGS sequence"/>
</dbReference>
<gene>
    <name evidence="13" type="ORF">DME_LOCUS2074</name>
</gene>
<dbReference type="InterPro" id="IPR018998">
    <property type="entry name" value="EndoU_C"/>
</dbReference>
<organism evidence="14 16">
    <name type="scientific">Dracunculus medinensis</name>
    <name type="common">Guinea worm</name>
    <dbReference type="NCBI Taxonomy" id="318479"/>
    <lineage>
        <taxon>Eukaryota</taxon>
        <taxon>Metazoa</taxon>
        <taxon>Ecdysozoa</taxon>
        <taxon>Nematoda</taxon>
        <taxon>Chromadorea</taxon>
        <taxon>Rhabditida</taxon>
        <taxon>Spirurina</taxon>
        <taxon>Dracunculoidea</taxon>
        <taxon>Dracunculidae</taxon>
        <taxon>Dracunculus</taxon>
    </lineage>
</organism>
<keyword evidence="8 11" id="KW-0694">RNA-binding</keyword>
<keyword evidence="5 11" id="KW-0479">Metal-binding</keyword>
<sequence length="303" mass="35633">MVTHLNITLEFHVSDEDLLQFVNYLREEDSNKARPDQIELDFQGHTTTRDEQDQAKNRLFKYVDPALLKKETYKNFIALSDNFNRQTGISEIETNEAIFICLHLLNIIEKAEIDRFLQSLFTTKLWEDLYEFLHSKGHPFATDRKTLFRWVKQLWFGFYSRSRGLADTSGFEHVFMGEIKNDEVSGMHSWLRFYLLERNASENFDYKGFLIKRFEVMAAVKFSWWEQIKRSGSFMIGTSPEFDLAVFTLCFLSRRSRRTCDIEIDGCPVLITSFDLPQRGKIFIGSIYPVAGRITESCRQYHG</sequence>
<evidence type="ECO:0000256" key="5">
    <source>
        <dbReference type="ARBA" id="ARBA00022723"/>
    </source>
</evidence>
<reference evidence="13 15" key="2">
    <citation type="submission" date="2018-11" db="EMBL/GenBank/DDBJ databases">
        <authorList>
            <consortium name="Pathogen Informatics"/>
        </authorList>
    </citation>
    <scope>NUCLEOTIDE SEQUENCE [LARGE SCALE GENOMIC DNA]</scope>
</reference>
<dbReference type="STRING" id="318479.A0A0N4UJU4"/>
<evidence type="ECO:0000313" key="15">
    <source>
        <dbReference type="Proteomes" id="UP000274756"/>
    </source>
</evidence>
<evidence type="ECO:0000256" key="2">
    <source>
        <dbReference type="ARBA" id="ARBA00010168"/>
    </source>
</evidence>
<dbReference type="SUPFAM" id="SSF142877">
    <property type="entry name" value="EndoU-like"/>
    <property type="match status" value="1"/>
</dbReference>
<comment type="cofactor">
    <cofactor evidence="1 11">
        <name>Mn(2+)</name>
        <dbReference type="ChEBI" id="CHEBI:29035"/>
    </cofactor>
</comment>
<keyword evidence="7 11" id="KW-0378">Hydrolase</keyword>
<dbReference type="GO" id="GO:0016787">
    <property type="term" value="F:hydrolase activity"/>
    <property type="evidence" value="ECO:0007669"/>
    <property type="project" value="UniProtKB-KW"/>
</dbReference>
<dbReference type="Pfam" id="PF09412">
    <property type="entry name" value="XendoU"/>
    <property type="match status" value="1"/>
</dbReference>
<evidence type="ECO:0000256" key="11">
    <source>
        <dbReference type="RuleBase" id="RU367085"/>
    </source>
</evidence>
<dbReference type="GO" id="GO:0003723">
    <property type="term" value="F:RNA binding"/>
    <property type="evidence" value="ECO:0007669"/>
    <property type="project" value="UniProtKB-UniRule"/>
</dbReference>
<dbReference type="InterPro" id="IPR039787">
    <property type="entry name" value="ENDOU"/>
</dbReference>
<dbReference type="EMBL" id="UYYG01000045">
    <property type="protein sequence ID" value="VDN52101.1"/>
    <property type="molecule type" value="Genomic_DNA"/>
</dbReference>
<name>A0A0N4UJU4_DRAME</name>
<proteinExistence type="inferred from homology"/>
<keyword evidence="15" id="KW-1185">Reference proteome</keyword>
<dbReference type="PROSITE" id="PS51959">
    <property type="entry name" value="ENDOU"/>
    <property type="match status" value="1"/>
</dbReference>
<evidence type="ECO:0000256" key="8">
    <source>
        <dbReference type="ARBA" id="ARBA00022884"/>
    </source>
</evidence>
<dbReference type="CDD" id="cd21159">
    <property type="entry name" value="XendoU"/>
    <property type="match status" value="1"/>
</dbReference>
<keyword evidence="9 11" id="KW-0464">Manganese</keyword>
<keyword evidence="6 11" id="KW-0255">Endonuclease</keyword>
<protein>
    <submittedName>
        <fullName evidence="16">Endoribonuclease</fullName>
    </submittedName>
</protein>
<evidence type="ECO:0000256" key="7">
    <source>
        <dbReference type="ARBA" id="ARBA00022801"/>
    </source>
</evidence>
<keyword evidence="4 11" id="KW-0540">Nuclease</keyword>
<reference evidence="16" key="1">
    <citation type="submission" date="2017-02" db="UniProtKB">
        <authorList>
            <consortium name="WormBaseParasite"/>
        </authorList>
    </citation>
    <scope>IDENTIFICATION</scope>
</reference>
<evidence type="ECO:0000256" key="9">
    <source>
        <dbReference type="ARBA" id="ARBA00023211"/>
    </source>
</evidence>
<evidence type="ECO:0000256" key="4">
    <source>
        <dbReference type="ARBA" id="ARBA00022722"/>
    </source>
</evidence>
<evidence type="ECO:0000256" key="3">
    <source>
        <dbReference type="ARBA" id="ARBA00011245"/>
    </source>
</evidence>
<comment type="similarity">
    <text evidence="2 11">Belongs to the ENDOU family.</text>
</comment>
<evidence type="ECO:0000313" key="14">
    <source>
        <dbReference type="Proteomes" id="UP000038040"/>
    </source>
</evidence>
<comment type="subunit">
    <text evidence="3 11">Monomer.</text>
</comment>
<evidence type="ECO:0000313" key="13">
    <source>
        <dbReference type="EMBL" id="VDN52101.1"/>
    </source>
</evidence>
<dbReference type="AlphaFoldDB" id="A0A0N4UJU4"/>
<dbReference type="GO" id="GO:0016829">
    <property type="term" value="F:lyase activity"/>
    <property type="evidence" value="ECO:0007669"/>
    <property type="project" value="UniProtKB-KW"/>
</dbReference>
<evidence type="ECO:0000313" key="16">
    <source>
        <dbReference type="WBParaSite" id="DME_0000794901-mRNA-1"/>
    </source>
</evidence>
<feature type="domain" description="EndoU" evidence="12">
    <location>
        <begin position="14"/>
        <end position="293"/>
    </location>
</feature>
<dbReference type="OrthoDB" id="430326at2759"/>
<dbReference type="WBParaSite" id="DME_0000794901-mRNA-1">
    <property type="protein sequence ID" value="DME_0000794901-mRNA-1"/>
    <property type="gene ID" value="DME_0000794901"/>
</dbReference>
<dbReference type="GO" id="GO:0004521">
    <property type="term" value="F:RNA endonuclease activity"/>
    <property type="evidence" value="ECO:0007669"/>
    <property type="project" value="UniProtKB-UniRule"/>
</dbReference>